<keyword evidence="3" id="KW-1185">Reference proteome</keyword>
<feature type="compositionally biased region" description="Basic and acidic residues" evidence="1">
    <location>
        <begin position="362"/>
        <end position="388"/>
    </location>
</feature>
<feature type="compositionally biased region" description="Basic residues" evidence="1">
    <location>
        <begin position="1"/>
        <end position="19"/>
    </location>
</feature>
<feature type="region of interest" description="Disordered" evidence="1">
    <location>
        <begin position="241"/>
        <end position="509"/>
    </location>
</feature>
<proteinExistence type="predicted"/>
<accession>A0A9N8HB06</accession>
<reference evidence="2" key="1">
    <citation type="submission" date="2020-06" db="EMBL/GenBank/DDBJ databases">
        <authorList>
            <consortium name="Plant Systems Biology data submission"/>
        </authorList>
    </citation>
    <scope>NUCLEOTIDE SEQUENCE</scope>
    <source>
        <strain evidence="2">D6</strain>
    </source>
</reference>
<feature type="compositionally biased region" description="Low complexity" evidence="1">
    <location>
        <begin position="468"/>
        <end position="478"/>
    </location>
</feature>
<dbReference type="AlphaFoldDB" id="A0A9N8HB06"/>
<dbReference type="Proteomes" id="UP001153069">
    <property type="component" value="Unassembled WGS sequence"/>
</dbReference>
<evidence type="ECO:0000313" key="2">
    <source>
        <dbReference type="EMBL" id="CAB9508313.1"/>
    </source>
</evidence>
<feature type="compositionally biased region" description="Low complexity" evidence="1">
    <location>
        <begin position="337"/>
        <end position="353"/>
    </location>
</feature>
<organism evidence="2 3">
    <name type="scientific">Seminavis robusta</name>
    <dbReference type="NCBI Taxonomy" id="568900"/>
    <lineage>
        <taxon>Eukaryota</taxon>
        <taxon>Sar</taxon>
        <taxon>Stramenopiles</taxon>
        <taxon>Ochrophyta</taxon>
        <taxon>Bacillariophyta</taxon>
        <taxon>Bacillariophyceae</taxon>
        <taxon>Bacillariophycidae</taxon>
        <taxon>Naviculales</taxon>
        <taxon>Naviculaceae</taxon>
        <taxon>Seminavis</taxon>
    </lineage>
</organism>
<gene>
    <name evidence="2" type="ORF">SEMRO_342_G121730.1</name>
</gene>
<feature type="compositionally biased region" description="Acidic residues" evidence="1">
    <location>
        <begin position="447"/>
        <end position="467"/>
    </location>
</feature>
<feature type="compositionally biased region" description="Acidic residues" evidence="1">
    <location>
        <begin position="479"/>
        <end position="493"/>
    </location>
</feature>
<evidence type="ECO:0000313" key="3">
    <source>
        <dbReference type="Proteomes" id="UP001153069"/>
    </source>
</evidence>
<feature type="region of interest" description="Disordered" evidence="1">
    <location>
        <begin position="1"/>
        <end position="39"/>
    </location>
</feature>
<feature type="compositionally biased region" description="Polar residues" evidence="1">
    <location>
        <begin position="284"/>
        <end position="297"/>
    </location>
</feature>
<protein>
    <submittedName>
        <fullName evidence="2">Uncharacterized protein</fullName>
    </submittedName>
</protein>
<comment type="caution">
    <text evidence="2">The sequence shown here is derived from an EMBL/GenBank/DDBJ whole genome shotgun (WGS) entry which is preliminary data.</text>
</comment>
<name>A0A9N8HB06_9STRA</name>
<evidence type="ECO:0000256" key="1">
    <source>
        <dbReference type="SAM" id="MobiDB-lite"/>
    </source>
</evidence>
<sequence>MAATKKKTAKKKAAPKKQTRTTPVRGGGGGDDPPATPVDIPEVACGVHAGPEVLASSGLVTCNKFFAPTMILRIFVSDDITQDYHVSRKRATLTCYLVSGMRPEDCRVIQRHQRCGTQFVVRWRIPKELRTADFIMARHSVSDPDGCRQLDEFLRTQPEGWQEHSIDLGFQTEGFFRALPSFLPAKPEEIHLRWQTPPIAGKNGHFRAACVFVTAYEVDQGDVDERYDDLDNYTLEEMSLADVERSRGRRGRNVYQPAAQPRYQPPRQQPRQQPRPHHTPSRAPATTSSRPFASASRTPPHRNYKQQSSPKPPPKAYTPPRHTPTRGKAKDDRNYEPAPAAAAAASKPAARQRPTPPRPGRPYKEQPSVREENHQTEMEIDDLPKTSFEEANSGRYYNGKPYGGVTVEDASEEEQEPAPPRTGTPKRHRAQEERENEYEPPSKMQSYDEDDVEEEGPAEVTQEDDGYNDGYGDNYASDASDDDTASETEEESDQSYRKRGGNWLNPSGR</sequence>
<dbReference type="EMBL" id="CAICTM010000341">
    <property type="protein sequence ID" value="CAB9508313.1"/>
    <property type="molecule type" value="Genomic_DNA"/>
</dbReference>